<dbReference type="InterPro" id="IPR001173">
    <property type="entry name" value="Glyco_trans_2-like"/>
</dbReference>
<accession>A0ABY4YUB9</accession>
<dbReference type="InterPro" id="IPR050834">
    <property type="entry name" value="Glycosyltransf_2"/>
</dbReference>
<gene>
    <name evidence="3" type="ORF">NF556_01280</name>
</gene>
<feature type="region of interest" description="Disordered" evidence="1">
    <location>
        <begin position="428"/>
        <end position="452"/>
    </location>
</feature>
<dbReference type="PANTHER" id="PTHR43685:SF2">
    <property type="entry name" value="GLYCOSYLTRANSFERASE 2-LIKE DOMAIN-CONTAINING PROTEIN"/>
    <property type="match status" value="1"/>
</dbReference>
<proteinExistence type="predicted"/>
<reference evidence="3" key="1">
    <citation type="submission" date="2022-06" db="EMBL/GenBank/DDBJ databases">
        <title>Ornithinimicrobium HY1793.</title>
        <authorList>
            <person name="Huang Y."/>
        </authorList>
    </citation>
    <scope>NUCLEOTIDE SEQUENCE</scope>
    <source>
        <strain evidence="3">HY1793</strain>
    </source>
</reference>
<dbReference type="PANTHER" id="PTHR43685">
    <property type="entry name" value="GLYCOSYLTRANSFERASE"/>
    <property type="match status" value="1"/>
</dbReference>
<evidence type="ECO:0000256" key="1">
    <source>
        <dbReference type="SAM" id="MobiDB-lite"/>
    </source>
</evidence>
<name>A0ABY4YUB9_9MICO</name>
<organism evidence="3 4">
    <name type="scientific">Ornithinimicrobium faecis</name>
    <dbReference type="NCBI Taxonomy" id="2934158"/>
    <lineage>
        <taxon>Bacteria</taxon>
        <taxon>Bacillati</taxon>
        <taxon>Actinomycetota</taxon>
        <taxon>Actinomycetes</taxon>
        <taxon>Micrococcales</taxon>
        <taxon>Ornithinimicrobiaceae</taxon>
        <taxon>Ornithinimicrobium</taxon>
    </lineage>
</organism>
<dbReference type="RefSeq" id="WP_252593700.1">
    <property type="nucleotide sequence ID" value="NZ_CP099489.1"/>
</dbReference>
<dbReference type="Proteomes" id="UP001056455">
    <property type="component" value="Chromosome"/>
</dbReference>
<sequence>MGAHSNSDLIASLADGLPADKVEPYTAFALRTRSPLAPAVLRAAGHEAAAARLVALSGAPDAHQRGLELLDRIVTREGVAAQSPEVATLFAQLLVRTDRSAELAALLDDPQTPLKKLDRWSLRTDLLNPHRAGAPDTPPEHLLEAEDRWLTVLNEIHEADGLEPVRLRPPGTGENPYQRLAAPSSERVDGELVTVVMSAFRPDRDLLLAVRGVLEQTWQNLELLVVDDASPTGADDLLEEAASLDPRVQVVRAPRNGGTYQARNLALTIATGRWMTFQDSDDWTHPRRVELQVRHLLENPSLLANRTWTLRAYEDLALTYVGYSAARLNASSLLFDRVPVQALLGQFDAVRKSGDMELPFRLKALREGSVRDLRHPAPLAITQLRSNSLSRADAVPGWLRWDRLAYRDSYMEWHDQVRATRLDARLPGHRTAPRPFPLPRAGWAPDRPAQPQTPHWQVVVMGDLRTGQPRAPRTMGVARVSSDAGLTTAAANTESPKPIARKREAASRALSHDTRIGRIGLTNAHEDDRVDLLVVTDPASLLHLDAATLDVGEILALADEAEPTGWSVAAVDDRCLELFGRLPRWGGPARVHDLPDSPSPARAEVTGDRWVDADLALVTGADWPHVPTTARGRAAEDPLVIGHHLRDYVARWPKGPKALRRAYPLKPVITGDDTELPVEVHTLGGLTVPSQLLNRELPPSTWLSFLGTGMTLREFLSHLDVWVYQGTWDLHAEIATLEALAAGLPCVLPEAAAVSDLQGRVRCVAPADAVDAALDLVATAHDSANSARSRADAWGQTLRSLVDRARVTVAVDAPEAC</sequence>
<protein>
    <submittedName>
        <fullName evidence="3">Glycosyltransferase</fullName>
    </submittedName>
</protein>
<evidence type="ECO:0000259" key="2">
    <source>
        <dbReference type="Pfam" id="PF00535"/>
    </source>
</evidence>
<keyword evidence="4" id="KW-1185">Reference proteome</keyword>
<evidence type="ECO:0000313" key="4">
    <source>
        <dbReference type="Proteomes" id="UP001056455"/>
    </source>
</evidence>
<feature type="domain" description="Glycosyltransferase 2-like" evidence="2">
    <location>
        <begin position="194"/>
        <end position="301"/>
    </location>
</feature>
<dbReference type="Gene3D" id="3.90.550.10">
    <property type="entry name" value="Spore Coat Polysaccharide Biosynthesis Protein SpsA, Chain A"/>
    <property type="match status" value="1"/>
</dbReference>
<dbReference type="InterPro" id="IPR029044">
    <property type="entry name" value="Nucleotide-diphossugar_trans"/>
</dbReference>
<dbReference type="CDD" id="cd00761">
    <property type="entry name" value="Glyco_tranf_GTA_type"/>
    <property type="match status" value="1"/>
</dbReference>
<evidence type="ECO:0000313" key="3">
    <source>
        <dbReference type="EMBL" id="USQ80324.1"/>
    </source>
</evidence>
<dbReference type="Pfam" id="PF00535">
    <property type="entry name" value="Glycos_transf_2"/>
    <property type="match status" value="1"/>
</dbReference>
<dbReference type="SUPFAM" id="SSF53448">
    <property type="entry name" value="Nucleotide-diphospho-sugar transferases"/>
    <property type="match status" value="1"/>
</dbReference>
<dbReference type="EMBL" id="CP099489">
    <property type="protein sequence ID" value="USQ80324.1"/>
    <property type="molecule type" value="Genomic_DNA"/>
</dbReference>